<dbReference type="AlphaFoldDB" id="F9DT00"/>
<dbReference type="eggNOG" id="ENOG5033CC1">
    <property type="taxonomic scope" value="Bacteria"/>
</dbReference>
<dbReference type="HOGENOM" id="CLU_181361_0_0_9"/>
<protein>
    <submittedName>
        <fullName evidence="1">Uncharacterized protein</fullName>
    </submittedName>
</protein>
<dbReference type="Proteomes" id="UP000005316">
    <property type="component" value="Unassembled WGS sequence"/>
</dbReference>
<dbReference type="STRING" id="759851.SAMN04244570_3448"/>
<proteinExistence type="predicted"/>
<comment type="caution">
    <text evidence="1">The sequence shown here is derived from an EMBL/GenBank/DDBJ whole genome shotgun (WGS) entry which is preliminary data.</text>
</comment>
<accession>F9DT00</accession>
<organism evidence="1 2">
    <name type="scientific">Sporosarcina newyorkensis 2681</name>
    <dbReference type="NCBI Taxonomy" id="1027292"/>
    <lineage>
        <taxon>Bacteria</taxon>
        <taxon>Bacillati</taxon>
        <taxon>Bacillota</taxon>
        <taxon>Bacilli</taxon>
        <taxon>Bacillales</taxon>
        <taxon>Caryophanaceae</taxon>
        <taxon>Sporosarcina</taxon>
    </lineage>
</organism>
<gene>
    <name evidence="1" type="ORF">HMPREF9372_1931</name>
</gene>
<name>F9DT00_9BACL</name>
<evidence type="ECO:0000313" key="1">
    <source>
        <dbReference type="EMBL" id="EGQ26064.1"/>
    </source>
</evidence>
<reference evidence="1 2" key="1">
    <citation type="submission" date="2011-04" db="EMBL/GenBank/DDBJ databases">
        <authorList>
            <person name="Muzny D."/>
            <person name="Qin X."/>
            <person name="Deng J."/>
            <person name="Jiang H."/>
            <person name="Liu Y."/>
            <person name="Qu J."/>
            <person name="Song X.-Z."/>
            <person name="Zhang L."/>
            <person name="Thornton R."/>
            <person name="Coyle M."/>
            <person name="Francisco L."/>
            <person name="Jackson L."/>
            <person name="Javaid M."/>
            <person name="Korchina V."/>
            <person name="Kovar C."/>
            <person name="Mata R."/>
            <person name="Mathew T."/>
            <person name="Ngo R."/>
            <person name="Nguyen L."/>
            <person name="Nguyen N."/>
            <person name="Okwuonu G."/>
            <person name="Ongeri F."/>
            <person name="Pham C."/>
            <person name="Simmons D."/>
            <person name="Wilczek-Boney K."/>
            <person name="Hale W."/>
            <person name="Jakkamsetti A."/>
            <person name="Pham P."/>
            <person name="Ruth R."/>
            <person name="San Lucas F."/>
            <person name="Warren J."/>
            <person name="Zhang J."/>
            <person name="Zhao Z."/>
            <person name="Zhou C."/>
            <person name="Zhu D."/>
            <person name="Lee S."/>
            <person name="Bess C."/>
            <person name="Blankenburg K."/>
            <person name="Forbes L."/>
            <person name="Fu Q."/>
            <person name="Gubbala S."/>
            <person name="Hirani K."/>
            <person name="Jayaseelan J.C."/>
            <person name="Lara F."/>
            <person name="Munidasa M."/>
            <person name="Palculict T."/>
            <person name="Patil S."/>
            <person name="Pu L.-L."/>
            <person name="Saada N."/>
            <person name="Tang L."/>
            <person name="Weissenberger G."/>
            <person name="Zhu Y."/>
            <person name="Hemphill L."/>
            <person name="Shang Y."/>
            <person name="Youmans B."/>
            <person name="Ayvaz T."/>
            <person name="Ross M."/>
            <person name="Santibanez J."/>
            <person name="Aqrawi P."/>
            <person name="Gross S."/>
            <person name="Joshi V."/>
            <person name="Fowler G."/>
            <person name="Nazareth L."/>
            <person name="Reid J."/>
            <person name="Worley K."/>
            <person name="Petrosino J."/>
            <person name="Highlander S."/>
            <person name="Gibbs R."/>
        </authorList>
    </citation>
    <scope>NUCLEOTIDE SEQUENCE [LARGE SCALE GENOMIC DNA]</scope>
    <source>
        <strain evidence="1 2">2681</strain>
    </source>
</reference>
<dbReference type="EMBL" id="AFPZ01000062">
    <property type="protein sequence ID" value="EGQ26064.1"/>
    <property type="molecule type" value="Genomic_DNA"/>
</dbReference>
<evidence type="ECO:0000313" key="2">
    <source>
        <dbReference type="Proteomes" id="UP000005316"/>
    </source>
</evidence>
<sequence length="96" mass="11300">MGYVDSMLLYIAIVQGGIILNPAQQKFHQFILERVQEDKMDEVQELLKESFQKQVDKSFDQAYLLEFMPRMKACLKPEHVVEVEQIMKEFGGKFTR</sequence>